<feature type="domain" description="Reverse transcriptase zinc-binding" evidence="1">
    <location>
        <begin position="44"/>
        <end position="132"/>
    </location>
</feature>
<evidence type="ECO:0000313" key="3">
    <source>
        <dbReference type="Proteomes" id="UP000242715"/>
    </source>
</evidence>
<gene>
    <name evidence="2" type="ORF">TSUD_405410</name>
</gene>
<dbReference type="EMBL" id="DF974417">
    <property type="protein sequence ID" value="GAU48396.1"/>
    <property type="molecule type" value="Genomic_DNA"/>
</dbReference>
<evidence type="ECO:0000313" key="2">
    <source>
        <dbReference type="EMBL" id="GAU48396.1"/>
    </source>
</evidence>
<dbReference type="OrthoDB" id="1938822at2759"/>
<reference evidence="3" key="1">
    <citation type="journal article" date="2017" name="Front. Plant Sci.">
        <title>Climate Clever Clovers: New Paradigm to Reduce the Environmental Footprint of Ruminants by Breeding Low Methanogenic Forages Utilizing Haplotype Variation.</title>
        <authorList>
            <person name="Kaur P."/>
            <person name="Appels R."/>
            <person name="Bayer P.E."/>
            <person name="Keeble-Gagnere G."/>
            <person name="Wang J."/>
            <person name="Hirakawa H."/>
            <person name="Shirasawa K."/>
            <person name="Vercoe P."/>
            <person name="Stefanova K."/>
            <person name="Durmic Z."/>
            <person name="Nichols P."/>
            <person name="Revell C."/>
            <person name="Isobe S.N."/>
            <person name="Edwards D."/>
            <person name="Erskine W."/>
        </authorList>
    </citation>
    <scope>NUCLEOTIDE SEQUENCE [LARGE SCALE GENOMIC DNA]</scope>
    <source>
        <strain evidence="3">cv. Daliak</strain>
    </source>
</reference>
<dbReference type="InterPro" id="IPR026960">
    <property type="entry name" value="RVT-Znf"/>
</dbReference>
<dbReference type="PANTHER" id="PTHR36617">
    <property type="entry name" value="PROTEIN, PUTATIVE-RELATED"/>
    <property type="match status" value="1"/>
</dbReference>
<dbReference type="Pfam" id="PF13966">
    <property type="entry name" value="zf-RVT"/>
    <property type="match status" value="1"/>
</dbReference>
<dbReference type="AlphaFoldDB" id="A0A2Z6NY93"/>
<dbReference type="Proteomes" id="UP000242715">
    <property type="component" value="Unassembled WGS sequence"/>
</dbReference>
<keyword evidence="3" id="KW-1185">Reference proteome</keyword>
<proteinExistence type="predicted"/>
<dbReference type="PANTHER" id="PTHR36617:SF5">
    <property type="entry name" value="OS05G0421675 PROTEIN"/>
    <property type="match status" value="1"/>
</dbReference>
<organism evidence="2 3">
    <name type="scientific">Trifolium subterraneum</name>
    <name type="common">Subterranean clover</name>
    <dbReference type="NCBI Taxonomy" id="3900"/>
    <lineage>
        <taxon>Eukaryota</taxon>
        <taxon>Viridiplantae</taxon>
        <taxon>Streptophyta</taxon>
        <taxon>Embryophyta</taxon>
        <taxon>Tracheophyta</taxon>
        <taxon>Spermatophyta</taxon>
        <taxon>Magnoliopsida</taxon>
        <taxon>eudicotyledons</taxon>
        <taxon>Gunneridae</taxon>
        <taxon>Pentapetalae</taxon>
        <taxon>rosids</taxon>
        <taxon>fabids</taxon>
        <taxon>Fabales</taxon>
        <taxon>Fabaceae</taxon>
        <taxon>Papilionoideae</taxon>
        <taxon>50 kb inversion clade</taxon>
        <taxon>NPAAA clade</taxon>
        <taxon>Hologalegina</taxon>
        <taxon>IRL clade</taxon>
        <taxon>Trifolieae</taxon>
        <taxon>Trifolium</taxon>
    </lineage>
</organism>
<name>A0A2Z6NY93_TRISU</name>
<protein>
    <recommendedName>
        <fullName evidence="1">Reverse transcriptase zinc-binding domain-containing protein</fullName>
    </recommendedName>
</protein>
<sequence length="201" mass="22651">MDKLSNGRLYLMSQKVLVASTSVIEKDSQTSDAWQWQPDPVTGYSVRGAYQLLTSQDPVTLDAAGDLIWRKHVPLKVSVFAWRLLRDRLPTKANLVTRGIILPEAHYCVTGCEGIETARHLFFTCGTFGSLWSAVRFWLGFFSVDPQNPADDFLQFTHLAGGRRAHRSLLQLLWLVCVMDRKKSSPFQQINKNIISIVGQG</sequence>
<accession>A0A2Z6NY93</accession>
<evidence type="ECO:0000259" key="1">
    <source>
        <dbReference type="Pfam" id="PF13966"/>
    </source>
</evidence>